<protein>
    <submittedName>
        <fullName evidence="2">Rrf2 family transcriptional regulator</fullName>
    </submittedName>
</protein>
<dbReference type="GO" id="GO:0003700">
    <property type="term" value="F:DNA-binding transcription factor activity"/>
    <property type="evidence" value="ECO:0007669"/>
    <property type="project" value="TreeGrafter"/>
</dbReference>
<dbReference type="PROSITE" id="PS51197">
    <property type="entry name" value="HTH_RRF2_2"/>
    <property type="match status" value="1"/>
</dbReference>
<dbReference type="OrthoDB" id="9802344at2"/>
<gene>
    <name evidence="2" type="ORF">EMQ25_13990</name>
</gene>
<dbReference type="GO" id="GO:0003677">
    <property type="term" value="F:DNA binding"/>
    <property type="evidence" value="ECO:0007669"/>
    <property type="project" value="UniProtKB-KW"/>
</dbReference>
<dbReference type="InterPro" id="IPR036388">
    <property type="entry name" value="WH-like_DNA-bd_sf"/>
</dbReference>
<dbReference type="AlphaFoldDB" id="A0A433X5B3"/>
<dbReference type="EMBL" id="RZNJ01000005">
    <property type="protein sequence ID" value="RUT29238.1"/>
    <property type="molecule type" value="Genomic_DNA"/>
</dbReference>
<sequence>MRLTLHTDYALRVMIFLTQHPDRLCSISEIARAYSISQNHLMKVAHALVKAEFVASVRGRNGGLRLARPAQDISVGVVVRQMEDGFDLVDCSVCVVARGCGLRGLLGKATGAFLAVLDSCSLADLDHGSGLFDFMFPGQHDQNTEGRNREIAGIGASDIADSTTKHA</sequence>
<organism evidence="2 3">
    <name type="scientific">Arsenicitalea aurantiaca</name>
    <dbReference type="NCBI Taxonomy" id="1783274"/>
    <lineage>
        <taxon>Bacteria</taxon>
        <taxon>Pseudomonadati</taxon>
        <taxon>Pseudomonadota</taxon>
        <taxon>Alphaproteobacteria</taxon>
        <taxon>Hyphomicrobiales</taxon>
        <taxon>Devosiaceae</taxon>
        <taxon>Arsenicitalea</taxon>
    </lineage>
</organism>
<dbReference type="GO" id="GO:0005829">
    <property type="term" value="C:cytosol"/>
    <property type="evidence" value="ECO:0007669"/>
    <property type="project" value="TreeGrafter"/>
</dbReference>
<accession>A0A433X5B3</accession>
<evidence type="ECO:0000313" key="3">
    <source>
        <dbReference type="Proteomes" id="UP000281547"/>
    </source>
</evidence>
<reference evidence="2 3" key="1">
    <citation type="journal article" date="2016" name="Int. J. Syst. Evol. Microbiol.">
        <title>Arsenicitalea aurantiaca gen. nov., sp. nov., a new member of the family Hyphomicrobiaceae, isolated from high-arsenic sediment.</title>
        <authorList>
            <person name="Mu Y."/>
            <person name="Zhou L."/>
            <person name="Zeng X.C."/>
            <person name="Liu L."/>
            <person name="Pan Y."/>
            <person name="Chen X."/>
            <person name="Wang J."/>
            <person name="Li S."/>
            <person name="Li W.J."/>
            <person name="Wang Y."/>
        </authorList>
    </citation>
    <scope>NUCLEOTIDE SEQUENCE [LARGE SCALE GENOMIC DNA]</scope>
    <source>
        <strain evidence="2 3">42-50</strain>
    </source>
</reference>
<comment type="caution">
    <text evidence="2">The sequence shown here is derived from an EMBL/GenBank/DDBJ whole genome shotgun (WGS) entry which is preliminary data.</text>
</comment>
<dbReference type="PANTHER" id="PTHR33221:SF4">
    <property type="entry name" value="HTH-TYPE TRANSCRIPTIONAL REPRESSOR NSRR"/>
    <property type="match status" value="1"/>
</dbReference>
<dbReference type="SUPFAM" id="SSF46785">
    <property type="entry name" value="Winged helix' DNA-binding domain"/>
    <property type="match status" value="1"/>
</dbReference>
<dbReference type="InterPro" id="IPR036390">
    <property type="entry name" value="WH_DNA-bd_sf"/>
</dbReference>
<name>A0A433X5B3_9HYPH</name>
<dbReference type="NCBIfam" id="TIGR00738">
    <property type="entry name" value="rrf2_super"/>
    <property type="match status" value="1"/>
</dbReference>
<evidence type="ECO:0000256" key="1">
    <source>
        <dbReference type="ARBA" id="ARBA00023125"/>
    </source>
</evidence>
<keyword evidence="1" id="KW-0238">DNA-binding</keyword>
<keyword evidence="3" id="KW-1185">Reference proteome</keyword>
<proteinExistence type="predicted"/>
<dbReference type="RefSeq" id="WP_127189228.1">
    <property type="nucleotide sequence ID" value="NZ_RZNJ01000005.1"/>
</dbReference>
<dbReference type="InterPro" id="IPR000944">
    <property type="entry name" value="Tscrpt_reg_Rrf2"/>
</dbReference>
<evidence type="ECO:0000313" key="2">
    <source>
        <dbReference type="EMBL" id="RUT29238.1"/>
    </source>
</evidence>
<dbReference type="Gene3D" id="1.10.10.10">
    <property type="entry name" value="Winged helix-like DNA-binding domain superfamily/Winged helix DNA-binding domain"/>
    <property type="match status" value="1"/>
</dbReference>
<dbReference type="PANTHER" id="PTHR33221">
    <property type="entry name" value="WINGED HELIX-TURN-HELIX TRANSCRIPTIONAL REGULATOR, RRF2 FAMILY"/>
    <property type="match status" value="1"/>
</dbReference>
<dbReference type="Proteomes" id="UP000281547">
    <property type="component" value="Unassembled WGS sequence"/>
</dbReference>
<dbReference type="Pfam" id="PF02082">
    <property type="entry name" value="Rrf2"/>
    <property type="match status" value="1"/>
</dbReference>